<dbReference type="Proteomes" id="UP000289152">
    <property type="component" value="Unassembled WGS sequence"/>
</dbReference>
<evidence type="ECO:0000313" key="2">
    <source>
        <dbReference type="EMBL" id="RXK36937.1"/>
    </source>
</evidence>
<feature type="region of interest" description="Disordered" evidence="1">
    <location>
        <begin position="301"/>
        <end position="322"/>
    </location>
</feature>
<feature type="region of interest" description="Disordered" evidence="1">
    <location>
        <begin position="337"/>
        <end position="376"/>
    </location>
</feature>
<feature type="compositionally biased region" description="Polar residues" evidence="1">
    <location>
        <begin position="435"/>
        <end position="445"/>
    </location>
</feature>
<name>A0A4V1M3I0_TREME</name>
<organism evidence="2 3">
    <name type="scientific">Tremella mesenterica</name>
    <name type="common">Jelly fungus</name>
    <dbReference type="NCBI Taxonomy" id="5217"/>
    <lineage>
        <taxon>Eukaryota</taxon>
        <taxon>Fungi</taxon>
        <taxon>Dikarya</taxon>
        <taxon>Basidiomycota</taxon>
        <taxon>Agaricomycotina</taxon>
        <taxon>Tremellomycetes</taxon>
        <taxon>Tremellales</taxon>
        <taxon>Tremellaceae</taxon>
        <taxon>Tremella</taxon>
    </lineage>
</organism>
<feature type="region of interest" description="Disordered" evidence="1">
    <location>
        <begin position="242"/>
        <end position="280"/>
    </location>
</feature>
<dbReference type="AlphaFoldDB" id="A0A4V1M3I0"/>
<protein>
    <submittedName>
        <fullName evidence="2">Uncharacterized protein</fullName>
    </submittedName>
</protein>
<feature type="compositionally biased region" description="Polar residues" evidence="1">
    <location>
        <begin position="260"/>
        <end position="269"/>
    </location>
</feature>
<feature type="region of interest" description="Disordered" evidence="1">
    <location>
        <begin position="1"/>
        <end position="24"/>
    </location>
</feature>
<proteinExistence type="predicted"/>
<reference evidence="2 3" key="1">
    <citation type="submission" date="2016-06" db="EMBL/GenBank/DDBJ databases">
        <title>Evolution of pathogenesis and genome organization in the Tremellales.</title>
        <authorList>
            <person name="Cuomo C."/>
            <person name="Litvintseva A."/>
            <person name="Heitman J."/>
            <person name="Chen Y."/>
            <person name="Sun S."/>
            <person name="Springer D."/>
            <person name="Dromer F."/>
            <person name="Young S."/>
            <person name="Zeng Q."/>
            <person name="Chapman S."/>
            <person name="Gujja S."/>
            <person name="Saif S."/>
            <person name="Birren B."/>
        </authorList>
    </citation>
    <scope>NUCLEOTIDE SEQUENCE [LARGE SCALE GENOMIC DNA]</scope>
    <source>
        <strain evidence="2 3">ATCC 28783</strain>
    </source>
</reference>
<keyword evidence="3" id="KW-1185">Reference proteome</keyword>
<dbReference type="EMBL" id="SDIL01000082">
    <property type="protein sequence ID" value="RXK36937.1"/>
    <property type="molecule type" value="Genomic_DNA"/>
</dbReference>
<feature type="compositionally biased region" description="Low complexity" evidence="1">
    <location>
        <begin position="301"/>
        <end position="313"/>
    </location>
</feature>
<gene>
    <name evidence="2" type="ORF">M231_05770</name>
</gene>
<feature type="compositionally biased region" description="Low complexity" evidence="1">
    <location>
        <begin position="355"/>
        <end position="370"/>
    </location>
</feature>
<dbReference type="InParanoid" id="A0A4V1M3I0"/>
<comment type="caution">
    <text evidence="2">The sequence shown here is derived from an EMBL/GenBank/DDBJ whole genome shotgun (WGS) entry which is preliminary data.</text>
</comment>
<dbReference type="VEuPathDB" id="FungiDB:TREMEDRAFT_63659"/>
<feature type="compositionally biased region" description="Polar residues" evidence="1">
    <location>
        <begin position="1"/>
        <end position="16"/>
    </location>
</feature>
<feature type="region of interest" description="Disordered" evidence="1">
    <location>
        <begin position="400"/>
        <end position="445"/>
    </location>
</feature>
<accession>A0A4V1M3I0</accession>
<sequence length="445" mass="48900">MASQQTTDNWGNTTTQRRLDPYLGRHGGEASGIYRIDLRWNDPTSSWKSPGPSWVPKGVGCTDEDSAGGQFESGLRKCGNTLLRLDETIQFGNQHTPANPVSPTFGSGHWTWDVNVITGETAPQCRVYLGSTDTPSTPKFGSVPPERNLNRSLGVAGQHLPHLDNSSGLQRSLTGPVVLPYEEWQKRHSPFPSTTRFTQLTAPWHEPMGSEGSHPPCFSDDPRDQLAWLEYIGFYREGPLPTNNAGPPCPKLRLPGATVPLSQNHGYQETQDRRARHREPCLPVGPWSNCYLSSGRKGKSSISSFNDNSHSSSQPFNTSVQSGSAYTDDVFVNKDSAAQDRDQQQSMIGTKRKLSLSLQHSSSESESDSSPAANVQERYSNARRRYMGDIFKGTRVGVSGVLQEGRRNRPSRGNTNGRGLSPLRNLVSNDPPKSRPSTPLTVSDL</sequence>
<evidence type="ECO:0000313" key="3">
    <source>
        <dbReference type="Proteomes" id="UP000289152"/>
    </source>
</evidence>
<evidence type="ECO:0000256" key="1">
    <source>
        <dbReference type="SAM" id="MobiDB-lite"/>
    </source>
</evidence>